<evidence type="ECO:0000313" key="1">
    <source>
        <dbReference type="EMBL" id="EKO33671.1"/>
    </source>
</evidence>
<evidence type="ECO:0000313" key="2">
    <source>
        <dbReference type="Proteomes" id="UP000006329"/>
    </source>
</evidence>
<dbReference type="AlphaFoldDB" id="A0A0E2BFG3"/>
<protein>
    <submittedName>
        <fullName evidence="1">Uncharacterized protein</fullName>
    </submittedName>
</protein>
<name>A0A0E2BFG3_9LEPT</name>
<dbReference type="Proteomes" id="UP000006329">
    <property type="component" value="Unassembled WGS sequence"/>
</dbReference>
<dbReference type="EMBL" id="AHON02000047">
    <property type="protein sequence ID" value="EKO33671.1"/>
    <property type="molecule type" value="Genomic_DNA"/>
</dbReference>
<comment type="caution">
    <text evidence="1">The sequence shown here is derived from an EMBL/GenBank/DDBJ whole genome shotgun (WGS) entry which is preliminary data.</text>
</comment>
<gene>
    <name evidence="1" type="ORF">LEP1GSC179_3199</name>
</gene>
<reference evidence="1" key="1">
    <citation type="submission" date="2012-10" db="EMBL/GenBank/DDBJ databases">
        <authorList>
            <person name="Harkins D.M."/>
            <person name="Durkin A.S."/>
            <person name="Brinkac L.M."/>
            <person name="Haft D.H."/>
            <person name="Selengut J.D."/>
            <person name="Sanka R."/>
            <person name="DePew J."/>
            <person name="Purushe J."/>
            <person name="Matthias M.A."/>
            <person name="Vinetz J.M."/>
            <person name="Sutton G.G."/>
            <person name="Nierman W.C."/>
            <person name="Fouts D.E."/>
        </authorList>
    </citation>
    <scope>NUCLEOTIDE SEQUENCE [LARGE SCALE GENOMIC DNA]</scope>
    <source>
        <strain evidence="1">MOR084</strain>
    </source>
</reference>
<sequence>MKEIFYFVIGRKTAILCGNLILRSLSLGFYRRHPSKSFLQNRF</sequence>
<organism evidence="1 2">
    <name type="scientific">Leptospira santarosai str. MOR084</name>
    <dbReference type="NCBI Taxonomy" id="1049984"/>
    <lineage>
        <taxon>Bacteria</taxon>
        <taxon>Pseudomonadati</taxon>
        <taxon>Spirochaetota</taxon>
        <taxon>Spirochaetia</taxon>
        <taxon>Leptospirales</taxon>
        <taxon>Leptospiraceae</taxon>
        <taxon>Leptospira</taxon>
    </lineage>
</organism>
<accession>A0A0E2BFG3</accession>
<keyword evidence="2" id="KW-1185">Reference proteome</keyword>
<proteinExistence type="predicted"/>